<evidence type="ECO:0000256" key="4">
    <source>
        <dbReference type="ARBA" id="ARBA00023136"/>
    </source>
</evidence>
<dbReference type="OrthoDB" id="288203at2759"/>
<dbReference type="FunCoup" id="A0A194WZE8">
    <property type="interactions" value="517"/>
</dbReference>
<dbReference type="GO" id="GO:0008271">
    <property type="term" value="F:secondary active sulfate transmembrane transporter activity"/>
    <property type="evidence" value="ECO:0007669"/>
    <property type="project" value="InterPro"/>
</dbReference>
<dbReference type="PANTHER" id="PTHR11814">
    <property type="entry name" value="SULFATE TRANSPORTER"/>
    <property type="match status" value="1"/>
</dbReference>
<feature type="transmembrane region" description="Helical" evidence="5">
    <location>
        <begin position="194"/>
        <end position="215"/>
    </location>
</feature>
<proteinExistence type="predicted"/>
<gene>
    <name evidence="7" type="ORF">LY89DRAFT_591187</name>
</gene>
<dbReference type="GeneID" id="28819365"/>
<dbReference type="InterPro" id="IPR011547">
    <property type="entry name" value="SLC26A/SulP_dom"/>
</dbReference>
<feature type="transmembrane region" description="Helical" evidence="5">
    <location>
        <begin position="113"/>
        <end position="132"/>
    </location>
</feature>
<evidence type="ECO:0000259" key="6">
    <source>
        <dbReference type="PROSITE" id="PS50801"/>
    </source>
</evidence>
<keyword evidence="2 5" id="KW-0812">Transmembrane</keyword>
<evidence type="ECO:0000256" key="2">
    <source>
        <dbReference type="ARBA" id="ARBA00022692"/>
    </source>
</evidence>
<dbReference type="PROSITE" id="PS50801">
    <property type="entry name" value="STAS"/>
    <property type="match status" value="1"/>
</dbReference>
<evidence type="ECO:0000313" key="7">
    <source>
        <dbReference type="EMBL" id="KUJ13325.1"/>
    </source>
</evidence>
<evidence type="ECO:0000313" key="8">
    <source>
        <dbReference type="Proteomes" id="UP000070700"/>
    </source>
</evidence>
<feature type="transmembrane region" description="Helical" evidence="5">
    <location>
        <begin position="168"/>
        <end position="187"/>
    </location>
</feature>
<dbReference type="Proteomes" id="UP000070700">
    <property type="component" value="Unassembled WGS sequence"/>
</dbReference>
<dbReference type="EMBL" id="KQ947422">
    <property type="protein sequence ID" value="KUJ13325.1"/>
    <property type="molecule type" value="Genomic_DNA"/>
</dbReference>
<feature type="transmembrane region" description="Helical" evidence="5">
    <location>
        <begin position="83"/>
        <end position="101"/>
    </location>
</feature>
<feature type="transmembrane region" description="Helical" evidence="5">
    <location>
        <begin position="487"/>
        <end position="504"/>
    </location>
</feature>
<reference evidence="7 8" key="1">
    <citation type="submission" date="2015-10" db="EMBL/GenBank/DDBJ databases">
        <title>Full genome of DAOMC 229536 Phialocephala scopiformis, a fungal endophyte of spruce producing the potent anti-insectan compound rugulosin.</title>
        <authorList>
            <consortium name="DOE Joint Genome Institute"/>
            <person name="Walker A.K."/>
            <person name="Frasz S.L."/>
            <person name="Seifert K.A."/>
            <person name="Miller J.D."/>
            <person name="Mondo S.J."/>
            <person name="Labutti K."/>
            <person name="Lipzen A."/>
            <person name="Dockter R."/>
            <person name="Kennedy M."/>
            <person name="Grigoriev I.V."/>
            <person name="Spatafora J.W."/>
        </authorList>
    </citation>
    <scope>NUCLEOTIDE SEQUENCE [LARGE SCALE GENOMIC DNA]</scope>
    <source>
        <strain evidence="7 8">CBS 120377</strain>
    </source>
</reference>
<accession>A0A194WZE8</accession>
<dbReference type="GO" id="GO:0016020">
    <property type="term" value="C:membrane"/>
    <property type="evidence" value="ECO:0007669"/>
    <property type="project" value="UniProtKB-SubCell"/>
</dbReference>
<organism evidence="7 8">
    <name type="scientific">Mollisia scopiformis</name>
    <name type="common">Conifer needle endophyte fungus</name>
    <name type="synonym">Phialocephala scopiformis</name>
    <dbReference type="NCBI Taxonomy" id="149040"/>
    <lineage>
        <taxon>Eukaryota</taxon>
        <taxon>Fungi</taxon>
        <taxon>Dikarya</taxon>
        <taxon>Ascomycota</taxon>
        <taxon>Pezizomycotina</taxon>
        <taxon>Leotiomycetes</taxon>
        <taxon>Helotiales</taxon>
        <taxon>Mollisiaceae</taxon>
        <taxon>Mollisia</taxon>
    </lineage>
</organism>
<dbReference type="Pfam" id="PF01740">
    <property type="entry name" value="STAS"/>
    <property type="match status" value="1"/>
</dbReference>
<dbReference type="InterPro" id="IPR001902">
    <property type="entry name" value="SLC26A/SulP_fam"/>
</dbReference>
<keyword evidence="8" id="KW-1185">Reference proteome</keyword>
<dbReference type="InterPro" id="IPR036513">
    <property type="entry name" value="STAS_dom_sf"/>
</dbReference>
<dbReference type="NCBIfam" id="TIGR00815">
    <property type="entry name" value="sulP"/>
    <property type="match status" value="1"/>
</dbReference>
<dbReference type="InParanoid" id="A0A194WZE8"/>
<feature type="domain" description="STAS" evidence="6">
    <location>
        <begin position="570"/>
        <end position="705"/>
    </location>
</feature>
<dbReference type="Gene3D" id="3.30.750.24">
    <property type="entry name" value="STAS domain"/>
    <property type="match status" value="1"/>
</dbReference>
<feature type="transmembrane region" description="Helical" evidence="5">
    <location>
        <begin position="250"/>
        <end position="267"/>
    </location>
</feature>
<dbReference type="STRING" id="149040.A0A194WZE8"/>
<dbReference type="FunFam" id="3.30.750.24:FF:000024">
    <property type="entry name" value="Sulfate permease 2"/>
    <property type="match status" value="1"/>
</dbReference>
<feature type="transmembrane region" description="Helical" evidence="5">
    <location>
        <begin position="279"/>
        <end position="303"/>
    </location>
</feature>
<evidence type="ECO:0000256" key="5">
    <source>
        <dbReference type="SAM" id="Phobius"/>
    </source>
</evidence>
<dbReference type="Pfam" id="PF00916">
    <property type="entry name" value="Sulfate_transp"/>
    <property type="match status" value="1"/>
</dbReference>
<dbReference type="CDD" id="cd07042">
    <property type="entry name" value="STAS_SulP_like_sulfate_transporter"/>
    <property type="match status" value="1"/>
</dbReference>
<dbReference type="KEGG" id="psco:LY89DRAFT_591187"/>
<sequence>MTSIKIGHAFAKALGIKLNQGKELDNEIRQGHPVFSTRVADAYVEDELRSSQWVKETLPSTQDLVEYCRSLFPFLGWIGHYNLQWLVGDVVAGVTIGAVIVPQSMAYAVLADLPVQFGLYSSFIGALIYWLMGTSKDINIGPVGVASTVVGKMVATAAKTHPNVPGHVVASALAVVAGCIMTLIGLIRAGWLVNLIPLVSISAFMTGSAFSIATLQLGNLMGISGIEHDGATYHIFIEVMKGLSRIKLDAAIGFTALFLLYSIRWGCRHAAQRFPRQSKLLFFISTLRIVFVILLYTLVSWLVNKDHHKHPLFKIISAFPRGFQAAGVPWVDASMIKIFIGDLPATVIVLMLEHISIAKSFGRVNGYTINPSQEMVATGVTNIVGPFLGAYPVTGSFCRSAVNSKAGVRTPLGGIVTAMVVLLAIYALPAVFFFVPKAALSAVIIHAIMDLVTSPNTVYQFWKVSPLDVPIFFVGVFMSIFSSIENGIYSTICISLFLALFRIIKAKGRFLGKVIVHSVSGDSLLATELKPLTLPDSALSTTIRSGAAFDEHPSRSVFMPMDHADGTNPEIEVLSPYPGIVIYRFCEGFSYLNANSCLDQLTHHIFATTRRTNPNHYLRPGDRPWSDPGPLRGETNGNDCHSARPILKAIILDFSSVNNVDVTSIQQLIDVRNQLDQYASPLAIDWHFSSIHNKCTKRALVAAGFGYPTAIGDTAHQWQPIFSIAEVGGSESTIVLTESDRDEKVTVEQCEKSIGYVSQQSVDCPVTSMSTTKLGDVKTTSISRAVVVNGLNRPLFHIDLTSALQSAVTIARAREDFEARGGLGTGGEP</sequence>
<dbReference type="PROSITE" id="PS01130">
    <property type="entry name" value="SLC26A"/>
    <property type="match status" value="1"/>
</dbReference>
<feature type="transmembrane region" description="Helical" evidence="5">
    <location>
        <begin position="464"/>
        <end position="481"/>
    </location>
</feature>
<name>A0A194WZE8_MOLSC</name>
<dbReference type="AlphaFoldDB" id="A0A194WZE8"/>
<protein>
    <submittedName>
        <fullName evidence="7">Sulfate permease</fullName>
    </submittedName>
</protein>
<keyword evidence="4 5" id="KW-0472">Membrane</keyword>
<dbReference type="RefSeq" id="XP_018067680.1">
    <property type="nucleotide sequence ID" value="XM_018209639.1"/>
</dbReference>
<evidence type="ECO:0000256" key="1">
    <source>
        <dbReference type="ARBA" id="ARBA00004141"/>
    </source>
</evidence>
<feature type="transmembrane region" description="Helical" evidence="5">
    <location>
        <begin position="406"/>
        <end position="428"/>
    </location>
</feature>
<dbReference type="SUPFAM" id="SSF52091">
    <property type="entry name" value="SpoIIaa-like"/>
    <property type="match status" value="1"/>
</dbReference>
<dbReference type="InterPro" id="IPR018045">
    <property type="entry name" value="S04_transporter_CS"/>
</dbReference>
<evidence type="ECO:0000256" key="3">
    <source>
        <dbReference type="ARBA" id="ARBA00022989"/>
    </source>
</evidence>
<dbReference type="InterPro" id="IPR002645">
    <property type="entry name" value="STAS_dom"/>
</dbReference>
<keyword evidence="3 5" id="KW-1133">Transmembrane helix</keyword>
<comment type="subcellular location">
    <subcellularLocation>
        <location evidence="1">Membrane</location>
        <topology evidence="1">Multi-pass membrane protein</topology>
    </subcellularLocation>
</comment>